<sequence>MLLLEDEEDKSGGWRFLSSGRVPLKGKVPLLGVYSLIKGYWRTAACAIGALAPEMRTSSRSSESPSSSRGRKAERQARYRRPPRFVSRVKEEIIPISLDDMDSRIREVFAMFDKDWCADSRSSGLLWVKVLHTLNPNFTQTEVGYYCKWLDGSGNSDGLISHKEFMDWLKTGSNASEELRRIIIAETGSSISARLREVFKRFDKDNNGNLDLEEMARVFRVLSPSFNIKEIKTLLDELDTGGDGKVSRQEFMVWLRKEGENAIYVKKAILANTGLRWEQRIRQTFDKYDTDGEGFLDMKELSKALQNLGSLTTEEVRNVCVSLDASGDGNVSFEEFASWVKSGVGNREIEKAKAILAPSDSDGLEAAFYNFCGAGRAELDGTSFQRLCEDCELMDKTVNSAAVDLIFCDTRVKRKGQRFIDVIAFEVALELLAEKKNMSKHDVRMQVVLQGKPMKKAAKRSPSPPCQRRSSSKTSVASPQRSDSTRGAQARQRERIGLASLWKVFGRHTSAGLAIWKLGRPSSPRIRPWADRAGTPARLKKMRRSKRKAGHVAPADDFSDICVQVVSREMQCAILWEVLQCATKNCEFRVTNAWDIYCCEACSYGGERHDAECARVPLNGLTEDERVGRGFGDNQQFAARLRDLLKQKGALHVAQVPSSWDKLYGEGAWQRDRPQKSVLKACSASHISGVAVLNQVAHLVEDASFDGPEAQEAIEADERTFQSLTEEAKELLQLEFEAALRGQKVLPKLARISSRNADGEARSTWRCLLQPLSCTDEVARTCDGTQLFEQLAGLRPSVHMIAEYFRRFYMNSRGSVRSEESEDEGVDMEEGGESEQEIEDDAEIEVDEDEKKDPLAPALRAQLVELEEQEQQLSLLLELQELHDQEALLLVQDLEEREAMQLAVALSESAAEAKVRDCEEAKLAESSVATGEPSGDKLVSFASAENIATNLIENSARAPDVSISPHDAETQPIFGEIPKLDASDASDAKQLPEAAVSIAAKLARAVPLASDDEENCEEQEEEEEEEEEGSESPSGVVLRADEELQEDDCVGDGKEPEPLLDGNASPTKEEERKELASTDTPGKATVHYDADEVLPPCPVITDGLPKEGGVRDQAGAVRVEVDEEGADQDEAPDEAPEEDQITATEPEPSEEEPAEKEEPPAPKAKPAPKRSRDDSHPAPPKDHPLKRTRQAKDNKRKRSPSSDEDVEPAPKPKAAGKSKASPKAEQSDEAARKASKSRKSVAYHRAVKEAKAEGKSEEDAKAMGKIVLCLRWMQNLDFGDRYNFFEVFSGAGMVSKVWHEEGFNVASFDRLYGRSMDILNFYEIGDQPFRKGGSTLGRFIDKRGVARFRGDKEALQKSGLTTNGDDCLPPNERMLVAEPRWLVAALSFEMLWLWPPPPSEGIFGSLGGPAIARKASTFELAGNHAVPLAAAPEALARNLPSAESLDSYDSAVEDAQRRVPKLSELPRNTPTKKPAATAIDVGEKGSPKPDASSPEASPVPGAGPTQRPMVEKAWQWAHKNKCLRKNEIHGEEEALLVLSDSYELLDQDHVSLAAAELVPTQHFGRALKSYYKELQNKQADAINKPFNDALLKLYANITKQDLVMNNLVVRARLSCNDQKQILLARIPGPDVGLLEHGTDVQPAAEGNDDTDSDADLVDELFYGFEQGEWFDLSNDSQVRRLQPDDPIPDPFLPTTRLNQFPKGPGKGHDCSTMLGWLEALYLETDIATIAPQHHDIFKLFRWTLVAVGTHFRVLYRGGVFITRADAATAVEYGWKMFEGYHHLARLAAGFVGLERYG</sequence>
<keyword evidence="9" id="KW-1185">Reference proteome</keyword>
<comment type="caution">
    <text evidence="8">The sequence shown here is derived from an EMBL/GenBank/DDBJ whole genome shotgun (WGS) entry which is preliminary data.</text>
</comment>
<feature type="compositionally biased region" description="Basic and acidic residues" evidence="6">
    <location>
        <begin position="1170"/>
        <end position="1193"/>
    </location>
</feature>
<evidence type="ECO:0000256" key="5">
    <source>
        <dbReference type="SAM" id="Coils"/>
    </source>
</evidence>
<keyword evidence="4" id="KW-0106">Calcium</keyword>
<feature type="compositionally biased region" description="Polar residues" evidence="6">
    <location>
        <begin position="473"/>
        <end position="487"/>
    </location>
</feature>
<evidence type="ECO:0000313" key="9">
    <source>
        <dbReference type="Proteomes" id="UP000186817"/>
    </source>
</evidence>
<dbReference type="PANTHER" id="PTHR23064">
    <property type="entry name" value="TROPONIN"/>
    <property type="match status" value="1"/>
</dbReference>
<dbReference type="GO" id="GO:0005509">
    <property type="term" value="F:calcium ion binding"/>
    <property type="evidence" value="ECO:0007669"/>
    <property type="project" value="InterPro"/>
</dbReference>
<dbReference type="GO" id="GO:0015631">
    <property type="term" value="F:tubulin binding"/>
    <property type="evidence" value="ECO:0007669"/>
    <property type="project" value="InterPro"/>
</dbReference>
<feature type="compositionally biased region" description="Basic residues" evidence="6">
    <location>
        <begin position="1233"/>
        <end position="1242"/>
    </location>
</feature>
<evidence type="ECO:0000313" key="8">
    <source>
        <dbReference type="EMBL" id="OLQ01434.1"/>
    </source>
</evidence>
<evidence type="ECO:0000256" key="6">
    <source>
        <dbReference type="SAM" id="MobiDB-lite"/>
    </source>
</evidence>
<dbReference type="GO" id="GO:0043226">
    <property type="term" value="C:organelle"/>
    <property type="evidence" value="ECO:0007669"/>
    <property type="project" value="UniProtKB-ARBA"/>
</dbReference>
<proteinExistence type="inferred from homology"/>
<feature type="region of interest" description="Disordered" evidence="6">
    <location>
        <begin position="958"/>
        <end position="988"/>
    </location>
</feature>
<dbReference type="Gene3D" id="1.10.238.10">
    <property type="entry name" value="EF-hand"/>
    <property type="match status" value="3"/>
</dbReference>
<comment type="similarity">
    <text evidence="1">Belongs to the centrin family.</text>
</comment>
<organism evidence="8 9">
    <name type="scientific">Symbiodinium microadriaticum</name>
    <name type="common">Dinoflagellate</name>
    <name type="synonym">Zooxanthella microadriatica</name>
    <dbReference type="NCBI Taxonomy" id="2951"/>
    <lineage>
        <taxon>Eukaryota</taxon>
        <taxon>Sar</taxon>
        <taxon>Alveolata</taxon>
        <taxon>Dinophyceae</taxon>
        <taxon>Suessiales</taxon>
        <taxon>Symbiodiniaceae</taxon>
        <taxon>Symbiodinium</taxon>
    </lineage>
</organism>
<gene>
    <name evidence="8" type="primary">CML24</name>
    <name evidence="8" type="ORF">AK812_SmicGene15817</name>
</gene>
<evidence type="ECO:0000259" key="7">
    <source>
        <dbReference type="PROSITE" id="PS50222"/>
    </source>
</evidence>
<feature type="region of interest" description="Disordered" evidence="6">
    <location>
        <begin position="1443"/>
        <end position="1507"/>
    </location>
</feature>
<dbReference type="InterPro" id="IPR008907">
    <property type="entry name" value="TPP/p25"/>
</dbReference>
<name>A0A1Q9E1X2_SYMMI</name>
<feature type="region of interest" description="Disordered" evidence="6">
    <location>
        <begin position="816"/>
        <end position="853"/>
    </location>
</feature>
<dbReference type="GO" id="GO:0046785">
    <property type="term" value="P:microtubule polymerization"/>
    <property type="evidence" value="ECO:0007669"/>
    <property type="project" value="InterPro"/>
</dbReference>
<keyword evidence="5" id="KW-0175">Coiled coil</keyword>
<dbReference type="OrthoDB" id="431380at2759"/>
<evidence type="ECO:0000256" key="1">
    <source>
        <dbReference type="ARBA" id="ARBA00005253"/>
    </source>
</evidence>
<dbReference type="InterPro" id="IPR052591">
    <property type="entry name" value="CML21-like"/>
</dbReference>
<dbReference type="InterPro" id="IPR011992">
    <property type="entry name" value="EF-hand-dom_pair"/>
</dbReference>
<feature type="region of interest" description="Disordered" evidence="6">
    <location>
        <begin position="449"/>
        <end position="492"/>
    </location>
</feature>
<protein>
    <submittedName>
        <fullName evidence="8">Calcium-binding protein CML24</fullName>
    </submittedName>
</protein>
<keyword evidence="3" id="KW-0677">Repeat</keyword>
<dbReference type="CDD" id="cd00051">
    <property type="entry name" value="EFh"/>
    <property type="match status" value="3"/>
</dbReference>
<evidence type="ECO:0000256" key="3">
    <source>
        <dbReference type="ARBA" id="ARBA00022737"/>
    </source>
</evidence>
<accession>A0A1Q9E1X2</accession>
<dbReference type="Proteomes" id="UP000186817">
    <property type="component" value="Unassembled WGS sequence"/>
</dbReference>
<dbReference type="SUPFAM" id="SSF47473">
    <property type="entry name" value="EF-hand"/>
    <property type="match status" value="2"/>
</dbReference>
<dbReference type="Pfam" id="PF05517">
    <property type="entry name" value="p25-alpha"/>
    <property type="match status" value="1"/>
</dbReference>
<evidence type="ECO:0000256" key="2">
    <source>
        <dbReference type="ARBA" id="ARBA00010994"/>
    </source>
</evidence>
<feature type="domain" description="EF-hand" evidence="7">
    <location>
        <begin position="226"/>
        <end position="261"/>
    </location>
</feature>
<feature type="region of interest" description="Disordered" evidence="6">
    <location>
        <begin position="1006"/>
        <end position="1258"/>
    </location>
</feature>
<evidence type="ECO:0000256" key="4">
    <source>
        <dbReference type="ARBA" id="ARBA00022837"/>
    </source>
</evidence>
<dbReference type="Pfam" id="PF13499">
    <property type="entry name" value="EF-hand_7"/>
    <property type="match status" value="2"/>
</dbReference>
<feature type="domain" description="EF-hand" evidence="7">
    <location>
        <begin position="276"/>
        <end position="311"/>
    </location>
</feature>
<dbReference type="InterPro" id="IPR002048">
    <property type="entry name" value="EF_hand_dom"/>
</dbReference>
<feature type="domain" description="EF-hand" evidence="7">
    <location>
        <begin position="314"/>
        <end position="346"/>
    </location>
</feature>
<feature type="compositionally biased region" description="Basic and acidic residues" evidence="6">
    <location>
        <begin position="1246"/>
        <end position="1258"/>
    </location>
</feature>
<feature type="region of interest" description="Disordered" evidence="6">
    <location>
        <begin position="57"/>
        <end position="79"/>
    </location>
</feature>
<comment type="similarity">
    <text evidence="2">Belongs to the TPPP family.</text>
</comment>
<dbReference type="EMBL" id="LSRX01000292">
    <property type="protein sequence ID" value="OLQ01434.1"/>
    <property type="molecule type" value="Genomic_DNA"/>
</dbReference>
<feature type="coiled-coil region" evidence="5">
    <location>
        <begin position="859"/>
        <end position="886"/>
    </location>
</feature>
<feature type="compositionally biased region" description="Low complexity" evidence="6">
    <location>
        <begin position="57"/>
        <end position="68"/>
    </location>
</feature>
<dbReference type="SMART" id="SM00054">
    <property type="entry name" value="EFh"/>
    <property type="match status" value="4"/>
</dbReference>
<feature type="compositionally biased region" description="Acidic residues" evidence="6">
    <location>
        <begin position="820"/>
        <end position="848"/>
    </location>
</feature>
<dbReference type="FunFam" id="1.10.238.10:FF:000178">
    <property type="entry name" value="Calmodulin-2 A"/>
    <property type="match status" value="1"/>
</dbReference>
<feature type="domain" description="EF-hand" evidence="7">
    <location>
        <begin position="190"/>
        <end position="225"/>
    </location>
</feature>
<feature type="compositionally biased region" description="Basic and acidic residues" evidence="6">
    <location>
        <begin position="1067"/>
        <end position="1076"/>
    </location>
</feature>
<feature type="compositionally biased region" description="Acidic residues" evidence="6">
    <location>
        <begin position="1010"/>
        <end position="1030"/>
    </location>
</feature>
<dbReference type="PROSITE" id="PS50222">
    <property type="entry name" value="EF_HAND_2"/>
    <property type="match status" value="4"/>
</dbReference>
<feature type="compositionally biased region" description="Low complexity" evidence="6">
    <location>
        <begin position="1212"/>
        <end position="1224"/>
    </location>
</feature>
<reference evidence="8 9" key="1">
    <citation type="submission" date="2016-02" db="EMBL/GenBank/DDBJ databases">
        <title>Genome analysis of coral dinoflagellate symbionts highlights evolutionary adaptations to a symbiotic lifestyle.</title>
        <authorList>
            <person name="Aranda M."/>
            <person name="Li Y."/>
            <person name="Liew Y.J."/>
            <person name="Baumgarten S."/>
            <person name="Simakov O."/>
            <person name="Wilson M."/>
            <person name="Piel J."/>
            <person name="Ashoor H."/>
            <person name="Bougouffa S."/>
            <person name="Bajic V.B."/>
            <person name="Ryu T."/>
            <person name="Ravasi T."/>
            <person name="Bayer T."/>
            <person name="Micklem G."/>
            <person name="Kim H."/>
            <person name="Bhak J."/>
            <person name="Lajeunesse T.C."/>
            <person name="Voolstra C.R."/>
        </authorList>
    </citation>
    <scope>NUCLEOTIDE SEQUENCE [LARGE SCALE GENOMIC DNA]</scope>
    <source>
        <strain evidence="8 9">CCMP2467</strain>
    </source>
</reference>
<dbReference type="PROSITE" id="PS00018">
    <property type="entry name" value="EF_HAND_1"/>
    <property type="match status" value="3"/>
</dbReference>
<dbReference type="InterPro" id="IPR018247">
    <property type="entry name" value="EF_Hand_1_Ca_BS"/>
</dbReference>
<feature type="compositionally biased region" description="Acidic residues" evidence="6">
    <location>
        <begin position="1121"/>
        <end position="1140"/>
    </location>
</feature>